<reference evidence="1" key="1">
    <citation type="submission" date="2015-12" db="EMBL/GenBank/DDBJ databases">
        <title>Update maize B73 reference genome by single molecule sequencing technologies.</title>
        <authorList>
            <consortium name="Maize Genome Sequencing Project"/>
            <person name="Ware D."/>
        </authorList>
    </citation>
    <scope>NUCLEOTIDE SEQUENCE</scope>
    <source>
        <tissue evidence="1">Seedling</tissue>
    </source>
</reference>
<gene>
    <name evidence="1" type="ORF">ZEAMMB73_Zm00001d049084</name>
</gene>
<accession>A0A1D6PS73</accession>
<evidence type="ECO:0000313" key="1">
    <source>
        <dbReference type="EMBL" id="AQK49558.1"/>
    </source>
</evidence>
<dbReference type="EMBL" id="CM000780">
    <property type="protein sequence ID" value="AQK49558.1"/>
    <property type="molecule type" value="Genomic_DNA"/>
</dbReference>
<sequence length="169" mass="18872">MEDRQAMVRLRPDQGRVLVLIFSIPNYEQLFAGVTYPAPPSSWEVQCKKSTVFVIADMFISVSPMELYSKALKSMSSPVVLIVVGLHHEHHIIVKAVNTATKGFAASGEWLADDNINRNHLDLFWFWLLAVPSIFILGKLIQVQASSGLQEKTLSNSKCDPDHSCGYLI</sequence>
<dbReference type="AlphaFoldDB" id="A0A1D6PS73"/>
<dbReference type="InParanoid" id="A0A1D6PS73"/>
<proteinExistence type="predicted"/>
<protein>
    <submittedName>
        <fullName evidence="1">Uncharacterized protein</fullName>
    </submittedName>
</protein>
<name>A0A1D6PS73_MAIZE</name>
<organism evidence="1">
    <name type="scientific">Zea mays</name>
    <name type="common">Maize</name>
    <dbReference type="NCBI Taxonomy" id="4577"/>
    <lineage>
        <taxon>Eukaryota</taxon>
        <taxon>Viridiplantae</taxon>
        <taxon>Streptophyta</taxon>
        <taxon>Embryophyta</taxon>
        <taxon>Tracheophyta</taxon>
        <taxon>Spermatophyta</taxon>
        <taxon>Magnoliopsida</taxon>
        <taxon>Liliopsida</taxon>
        <taxon>Poales</taxon>
        <taxon>Poaceae</taxon>
        <taxon>PACMAD clade</taxon>
        <taxon>Panicoideae</taxon>
        <taxon>Andropogonodae</taxon>
        <taxon>Andropogoneae</taxon>
        <taxon>Tripsacinae</taxon>
        <taxon>Zea</taxon>
    </lineage>
</organism>